<gene>
    <name evidence="1" type="ORF">EgrG_000551200</name>
</gene>
<organism evidence="1">
    <name type="scientific">Echinococcus granulosus</name>
    <name type="common">Hydatid tapeworm</name>
    <dbReference type="NCBI Taxonomy" id="6210"/>
    <lineage>
        <taxon>Eukaryota</taxon>
        <taxon>Metazoa</taxon>
        <taxon>Spiralia</taxon>
        <taxon>Lophotrochozoa</taxon>
        <taxon>Platyhelminthes</taxon>
        <taxon>Cestoda</taxon>
        <taxon>Eucestoda</taxon>
        <taxon>Cyclophyllidea</taxon>
        <taxon>Taeniidae</taxon>
        <taxon>Echinococcus</taxon>
        <taxon>Echinococcus granulosus group</taxon>
    </lineage>
</organism>
<sequence length="117" mass="12738">MRTCTRGWTCARAYASSRATRACAGFKLPRFLALALAHVVAGVGGTHWGKQISGILLHTYSCALCTFTGRRPPRHARSLLRPSVYCQYIFHPIIVTSLAPRKDSGAYVGGSRKRTGS</sequence>
<dbReference type="AlphaFoldDB" id="A0A068WTU9"/>
<name>A0A068WTU9_ECHGR</name>
<proteinExistence type="predicted"/>
<reference evidence="1 2" key="1">
    <citation type="journal article" date="2013" name="Nature">
        <title>The genomes of four tapeworm species reveal adaptations to parasitism.</title>
        <authorList>
            <person name="Tsai I.J."/>
            <person name="Zarowiecki M."/>
            <person name="Holroyd N."/>
            <person name="Garciarrubio A."/>
            <person name="Sanchez-Flores A."/>
            <person name="Brooks K.L."/>
            <person name="Tracey A."/>
            <person name="Bobes R.J."/>
            <person name="Fragoso G."/>
            <person name="Sciutto E."/>
            <person name="Aslett M."/>
            <person name="Beasley H."/>
            <person name="Bennett H.M."/>
            <person name="Cai J."/>
            <person name="Camicia F."/>
            <person name="Clark R."/>
            <person name="Cucher M."/>
            <person name="De Silva N."/>
            <person name="Day T.A."/>
            <person name="Deplazes P."/>
            <person name="Estrada K."/>
            <person name="Fernandez C."/>
            <person name="Holland P.W."/>
            <person name="Hou J."/>
            <person name="Hu S."/>
            <person name="Huckvale T."/>
            <person name="Hung S.S."/>
            <person name="Kamenetzky L."/>
            <person name="Keane J.A."/>
            <person name="Kiss F."/>
            <person name="Koziol U."/>
            <person name="Lambert O."/>
            <person name="Liu K."/>
            <person name="Luo X."/>
            <person name="Luo Y."/>
            <person name="Macchiaroli N."/>
            <person name="Nichol S."/>
            <person name="Paps J."/>
            <person name="Parkinson J."/>
            <person name="Pouchkina-Stantcheva N."/>
            <person name="Riddiford N."/>
            <person name="Rosenzvit M."/>
            <person name="Salinas G."/>
            <person name="Wasmuth J.D."/>
            <person name="Zamanian M."/>
            <person name="Zheng Y."/>
            <person name="Cai X."/>
            <person name="Soberon X."/>
            <person name="Olson P.D."/>
            <person name="Laclette J.P."/>
            <person name="Brehm K."/>
            <person name="Berriman M."/>
            <person name="Garciarrubio A."/>
            <person name="Bobes R.J."/>
            <person name="Fragoso G."/>
            <person name="Sanchez-Flores A."/>
            <person name="Estrada K."/>
            <person name="Cevallos M.A."/>
            <person name="Morett E."/>
            <person name="Gonzalez V."/>
            <person name="Portillo T."/>
            <person name="Ochoa-Leyva A."/>
            <person name="Jose M.V."/>
            <person name="Sciutto E."/>
            <person name="Landa A."/>
            <person name="Jimenez L."/>
            <person name="Valdes V."/>
            <person name="Carrero J.C."/>
            <person name="Larralde C."/>
            <person name="Morales-Montor J."/>
            <person name="Limon-Lason J."/>
            <person name="Soberon X."/>
            <person name="Laclette J.P."/>
        </authorList>
    </citation>
    <scope>NUCLEOTIDE SEQUENCE [LARGE SCALE GENOMIC DNA]</scope>
</reference>
<accession>A0A068WTU9</accession>
<evidence type="ECO:0000313" key="1">
    <source>
        <dbReference type="EMBL" id="CDS21109.1"/>
    </source>
</evidence>
<dbReference type="EMBL" id="LK028582">
    <property type="protein sequence ID" value="CDS21109.1"/>
    <property type="molecule type" value="Genomic_DNA"/>
</dbReference>
<protein>
    <submittedName>
        <fullName evidence="3">Secreted protein</fullName>
    </submittedName>
</protein>
<reference evidence="3" key="3">
    <citation type="submission" date="2020-10" db="UniProtKB">
        <authorList>
            <consortium name="WormBaseParasite"/>
        </authorList>
    </citation>
    <scope>IDENTIFICATION</scope>
</reference>
<evidence type="ECO:0000313" key="2">
    <source>
        <dbReference type="Proteomes" id="UP000492820"/>
    </source>
</evidence>
<reference evidence="1" key="2">
    <citation type="submission" date="2014-06" db="EMBL/GenBank/DDBJ databases">
        <authorList>
            <person name="Aslett M."/>
        </authorList>
    </citation>
    <scope>NUCLEOTIDE SEQUENCE</scope>
</reference>
<dbReference type="WBParaSite" id="EgrG_000551200">
    <property type="protein sequence ID" value="EgrG_000551200"/>
    <property type="gene ID" value="EgrG_000551200"/>
</dbReference>
<dbReference type="Proteomes" id="UP000492820">
    <property type="component" value="Unassembled WGS sequence"/>
</dbReference>
<evidence type="ECO:0000313" key="3">
    <source>
        <dbReference type="WBParaSite" id="EgrG_000551200"/>
    </source>
</evidence>